<dbReference type="RefSeq" id="WP_090697455.1">
    <property type="nucleotide sequence ID" value="NZ_FOSP01000004.1"/>
</dbReference>
<dbReference type="EMBL" id="FOSP01000004">
    <property type="protein sequence ID" value="SFK31967.1"/>
    <property type="molecule type" value="Genomic_DNA"/>
</dbReference>
<name>A0A1I3YJ76_9PROT</name>
<keyword evidence="3" id="KW-1185">Reference proteome</keyword>
<gene>
    <name evidence="2" type="ORF">SAMN05216302_100425</name>
</gene>
<keyword evidence="1" id="KW-0472">Membrane</keyword>
<evidence type="ECO:0000313" key="3">
    <source>
        <dbReference type="Proteomes" id="UP000199533"/>
    </source>
</evidence>
<keyword evidence="1" id="KW-0812">Transmembrane</keyword>
<reference evidence="3" key="1">
    <citation type="submission" date="2016-10" db="EMBL/GenBank/DDBJ databases">
        <authorList>
            <person name="Varghese N."/>
            <person name="Submissions S."/>
        </authorList>
    </citation>
    <scope>NUCLEOTIDE SEQUENCE [LARGE SCALE GENOMIC DNA]</scope>
    <source>
        <strain evidence="3">Nm69</strain>
    </source>
</reference>
<protein>
    <submittedName>
        <fullName evidence="2">Uncharacterized membrane-anchored protein</fullName>
    </submittedName>
</protein>
<evidence type="ECO:0000256" key="1">
    <source>
        <dbReference type="SAM" id="Phobius"/>
    </source>
</evidence>
<sequence>MHSDNTPSSLAANNTDSLRKELLGISQHQQRQELHSELNATAQDLVAIPAQLSHLVLLSERQWIDQERKLLSELCEHYNIALPNCHENEFTVNLDELQLKWERHTEYSTYTIYQTGSFETPFDNPPIRRLPHKWLARLPGEILVATHIALDDRSRPKRSLSELAQLFSSNTVIGSKVAGGSASVWSDNQIHEDGFGRILIHDENLRSRQIGRLVQRLLEIETYRMLAMLPLPITRQMIPQLARAEHLLATLIADSANLTSIEDEQLLLDEITKLAAQIERLSAQTGHRFNASRAYYGIVKLRITELREERIEGLQMLQEFMFQRLSSAMGTCELVFSKLEILSMRLARGSALLRTRVDISMEAQIRDLLKSMDNRAHVQLRLQETVEGLSVVVLSYYLLGLIGYGLKAIKATGYMINVELITGIAIPIVVVAVFFTVRGFRRMVNKQHQKNDSCGH</sequence>
<evidence type="ECO:0000313" key="2">
    <source>
        <dbReference type="EMBL" id="SFK31967.1"/>
    </source>
</evidence>
<accession>A0A1I3YJ76</accession>
<dbReference type="AlphaFoldDB" id="A0A1I3YJ76"/>
<proteinExistence type="predicted"/>
<organism evidence="2 3">
    <name type="scientific">Nitrosomonas aestuarii</name>
    <dbReference type="NCBI Taxonomy" id="52441"/>
    <lineage>
        <taxon>Bacteria</taxon>
        <taxon>Pseudomonadati</taxon>
        <taxon>Pseudomonadota</taxon>
        <taxon>Betaproteobacteria</taxon>
        <taxon>Nitrosomonadales</taxon>
        <taxon>Nitrosomonadaceae</taxon>
        <taxon>Nitrosomonas</taxon>
    </lineage>
</organism>
<dbReference type="STRING" id="52441.SAMN05216302_100425"/>
<dbReference type="InterPro" id="IPR021830">
    <property type="entry name" value="DUF3422"/>
</dbReference>
<feature type="transmembrane region" description="Helical" evidence="1">
    <location>
        <begin position="418"/>
        <end position="437"/>
    </location>
</feature>
<dbReference type="OrthoDB" id="9767470at2"/>
<dbReference type="Pfam" id="PF11902">
    <property type="entry name" value="DUF3422"/>
    <property type="match status" value="1"/>
</dbReference>
<dbReference type="Proteomes" id="UP000199533">
    <property type="component" value="Unassembled WGS sequence"/>
</dbReference>
<keyword evidence="1" id="KW-1133">Transmembrane helix</keyword>